<protein>
    <submittedName>
        <fullName evidence="6">DNA polymerase-3 subunit epsilon</fullName>
    </submittedName>
</protein>
<feature type="domain" description="Exonuclease" evidence="5">
    <location>
        <begin position="12"/>
        <end position="187"/>
    </location>
</feature>
<evidence type="ECO:0000259" key="5">
    <source>
        <dbReference type="SMART" id="SM00479"/>
    </source>
</evidence>
<sequence>MIGSSRSWADGPLLAFDMESTGVDPTTDRLVTASLVVISPGQQPRVRTWLADPGVEIPAEASAVHGISTEHARAHGQPAAVVVAEVAEALTTAWNPDVPLCVFNAPFDLSLLAAELWRHHRREFAVTGPVVDPMCLDRHLDRYRKGKRHLEALCAHYQVRLDQAHTSAGDALACARLAWRLAQRFPTEVGQVPLAELHQSQAEWHREQTHSFAGYLDRLAARADDPAEAQKLRDRAAGERADADQWPARLPAVAGTTTHGNP</sequence>
<keyword evidence="3" id="KW-0269">Exonuclease</keyword>
<dbReference type="CDD" id="cd06127">
    <property type="entry name" value="DEDDh"/>
    <property type="match status" value="1"/>
</dbReference>
<evidence type="ECO:0000256" key="4">
    <source>
        <dbReference type="SAM" id="MobiDB-lite"/>
    </source>
</evidence>
<dbReference type="InterPro" id="IPR036397">
    <property type="entry name" value="RNaseH_sf"/>
</dbReference>
<dbReference type="PANTHER" id="PTHR30231">
    <property type="entry name" value="DNA POLYMERASE III SUBUNIT EPSILON"/>
    <property type="match status" value="1"/>
</dbReference>
<evidence type="ECO:0000313" key="7">
    <source>
        <dbReference type="Proteomes" id="UP000184501"/>
    </source>
</evidence>
<dbReference type="NCBIfam" id="NF005927">
    <property type="entry name" value="PRK07942.1"/>
    <property type="match status" value="1"/>
</dbReference>
<dbReference type="SMART" id="SM00479">
    <property type="entry name" value="EXOIII"/>
    <property type="match status" value="1"/>
</dbReference>
<dbReference type="OrthoDB" id="9791657at2"/>
<proteinExistence type="predicted"/>
<evidence type="ECO:0000256" key="3">
    <source>
        <dbReference type="ARBA" id="ARBA00022839"/>
    </source>
</evidence>
<dbReference type="Gene3D" id="3.30.420.10">
    <property type="entry name" value="Ribonuclease H-like superfamily/Ribonuclease H"/>
    <property type="match status" value="1"/>
</dbReference>
<dbReference type="PANTHER" id="PTHR30231:SF4">
    <property type="entry name" value="PROTEIN NEN2"/>
    <property type="match status" value="1"/>
</dbReference>
<evidence type="ECO:0000256" key="2">
    <source>
        <dbReference type="ARBA" id="ARBA00022801"/>
    </source>
</evidence>
<accession>A0A1M5D946</accession>
<dbReference type="RefSeq" id="WP_073483341.1">
    <property type="nucleotide sequence ID" value="NZ_FQVN01000004.1"/>
</dbReference>
<dbReference type="STRING" id="2017.SAMN05444320_104351"/>
<feature type="compositionally biased region" description="Basic and acidic residues" evidence="4">
    <location>
        <begin position="227"/>
        <end position="243"/>
    </location>
</feature>
<dbReference type="Proteomes" id="UP000184501">
    <property type="component" value="Unassembled WGS sequence"/>
</dbReference>
<gene>
    <name evidence="6" type="ORF">SAMN05444320_104351</name>
</gene>
<dbReference type="Pfam" id="PF00929">
    <property type="entry name" value="RNase_T"/>
    <property type="match status" value="1"/>
</dbReference>
<dbReference type="SUPFAM" id="SSF53098">
    <property type="entry name" value="Ribonuclease H-like"/>
    <property type="match status" value="1"/>
</dbReference>
<dbReference type="GO" id="GO:0003676">
    <property type="term" value="F:nucleic acid binding"/>
    <property type="evidence" value="ECO:0007669"/>
    <property type="project" value="InterPro"/>
</dbReference>
<name>A0A1M5D946_STRHI</name>
<dbReference type="AlphaFoldDB" id="A0A1M5D946"/>
<organism evidence="6 7">
    <name type="scientific">Streptoalloteichus hindustanus</name>
    <dbReference type="NCBI Taxonomy" id="2017"/>
    <lineage>
        <taxon>Bacteria</taxon>
        <taxon>Bacillati</taxon>
        <taxon>Actinomycetota</taxon>
        <taxon>Actinomycetes</taxon>
        <taxon>Pseudonocardiales</taxon>
        <taxon>Pseudonocardiaceae</taxon>
        <taxon>Streptoalloteichus</taxon>
    </lineage>
</organism>
<dbReference type="EMBL" id="FQVN01000004">
    <property type="protein sequence ID" value="SHF63538.1"/>
    <property type="molecule type" value="Genomic_DNA"/>
</dbReference>
<evidence type="ECO:0000313" key="6">
    <source>
        <dbReference type="EMBL" id="SHF63538.1"/>
    </source>
</evidence>
<feature type="region of interest" description="Disordered" evidence="4">
    <location>
        <begin position="227"/>
        <end position="262"/>
    </location>
</feature>
<dbReference type="InterPro" id="IPR012337">
    <property type="entry name" value="RNaseH-like_sf"/>
</dbReference>
<evidence type="ECO:0000256" key="1">
    <source>
        <dbReference type="ARBA" id="ARBA00022722"/>
    </source>
</evidence>
<dbReference type="InterPro" id="IPR013520">
    <property type="entry name" value="Ribonucl_H"/>
</dbReference>
<dbReference type="GO" id="GO:0008408">
    <property type="term" value="F:3'-5' exonuclease activity"/>
    <property type="evidence" value="ECO:0007669"/>
    <property type="project" value="TreeGrafter"/>
</dbReference>
<dbReference type="GO" id="GO:0005829">
    <property type="term" value="C:cytosol"/>
    <property type="evidence" value="ECO:0007669"/>
    <property type="project" value="TreeGrafter"/>
</dbReference>
<reference evidence="6 7" key="1">
    <citation type="submission" date="2016-11" db="EMBL/GenBank/DDBJ databases">
        <authorList>
            <person name="Jaros S."/>
            <person name="Januszkiewicz K."/>
            <person name="Wedrychowicz H."/>
        </authorList>
    </citation>
    <scope>NUCLEOTIDE SEQUENCE [LARGE SCALE GENOMIC DNA]</scope>
    <source>
        <strain evidence="6 7">DSM 44523</strain>
    </source>
</reference>
<keyword evidence="7" id="KW-1185">Reference proteome</keyword>
<keyword evidence="1" id="KW-0540">Nuclease</keyword>
<keyword evidence="2" id="KW-0378">Hydrolase</keyword>